<sequence>MPKSTDDLINDIKQAKAHRDAEQLKKNDEVAFALQKERAELIWATDDWDKARNLLDIVVDDVNRKLADANMELVFAQTDETPGSGNLKHWLMHFTNTSQGLRERVQVQIVPSISGTLNAVFQVENDHAFEERKFQTSKFTSEQADLIINRMLERATS</sequence>
<protein>
    <submittedName>
        <fullName evidence="1">Uncharacterized protein</fullName>
    </submittedName>
</protein>
<evidence type="ECO:0000313" key="1">
    <source>
        <dbReference type="EMBL" id="PTW47641.1"/>
    </source>
</evidence>
<reference evidence="1 2" key="1">
    <citation type="submission" date="2018-04" db="EMBL/GenBank/DDBJ databases">
        <title>Genomic Encyclopedia of Type Strains, Phase III (KMG-III): the genomes of soil and plant-associated and newly described type strains.</title>
        <authorList>
            <person name="Whitman W."/>
        </authorList>
    </citation>
    <scope>NUCLEOTIDE SEQUENCE [LARGE SCALE GENOMIC DNA]</scope>
    <source>
        <strain evidence="1 2">MA-olki</strain>
    </source>
</reference>
<dbReference type="GeneID" id="91007999"/>
<evidence type="ECO:0000313" key="2">
    <source>
        <dbReference type="Proteomes" id="UP000244013"/>
    </source>
</evidence>
<accession>A0A2T5U816</accession>
<comment type="caution">
    <text evidence="1">The sequence shown here is derived from an EMBL/GenBank/DDBJ whole genome shotgun (WGS) entry which is preliminary data.</text>
</comment>
<dbReference type="EMBL" id="QAYE01000003">
    <property type="protein sequence ID" value="PTW47641.1"/>
    <property type="molecule type" value="Genomic_DNA"/>
</dbReference>
<dbReference type="Proteomes" id="UP000244013">
    <property type="component" value="Unassembled WGS sequence"/>
</dbReference>
<dbReference type="RefSeq" id="WP_146173318.1">
    <property type="nucleotide sequence ID" value="NZ_QAYE01000003.1"/>
</dbReference>
<proteinExistence type="predicted"/>
<gene>
    <name evidence="1" type="ORF">C8J25_103362</name>
</gene>
<name>A0A2T5U816_9SPHN</name>
<dbReference type="AlphaFoldDB" id="A0A2T5U816"/>
<organism evidence="1 2">
    <name type="scientific">Sphingomonas faeni</name>
    <dbReference type="NCBI Taxonomy" id="185950"/>
    <lineage>
        <taxon>Bacteria</taxon>
        <taxon>Pseudomonadati</taxon>
        <taxon>Pseudomonadota</taxon>
        <taxon>Alphaproteobacteria</taxon>
        <taxon>Sphingomonadales</taxon>
        <taxon>Sphingomonadaceae</taxon>
        <taxon>Sphingomonas</taxon>
    </lineage>
</organism>